<sequence length="812" mass="92174">MDHLKLVQVDSVSLEQFLLTLSGRVAVVEEAISLNPAYSVIAERIAQVENKIASLQYSLPPSFSEVVKPQADEGRITICLDELRTSQMKLQLDHALNLHLEIEKLKRLFVAIPSEADQDVWKQCLLSEMADATLKSKASIVAVEQSTSEKLASHNVEFAQWQCTFESAIGKRLDGVVDLINEQAKSINDVAIMTNERLASHEEGLTIVEQTTQLLRDTASKIDDDKSSFNDRISNVERSIDQVVKRLGDIKYAMENQSQQLQTAFTTMANMEMSVLKRCESLEVKIDNTDVLIRGHRRQTDIHVQEIKNTFNDYKTIMDAESARLNLSNSLLTELQTQLGRAVTRINSHDISLESLAKLDTMILQHHARFGQLDRTIEITSEKHEYRFSKLENEHTALRHHVSESEWVHNENNKQINDQLTKLCEVTQTTQTAVGQLSKELPELQFEANEVGDKVVALQNQVEKVSANSSQVEVQLHEMQHHITDWRGAMHVRFDTYDKEQSAMLDQATFRVDEESKLTLKNFKAMHHLVDSILQKDVINPTVFEERITKWSKEIAELELQQEHFRSHSTVLPDELKQKIASLILQATYLLSNDVRHQINQQVLSEHNVDDNTLQSIRNKAANMFAIRVRRDIDTISPPSNHFLQDARDTFERRVRNCVETTLSFVGASFLTSRGKRPSNTATCISCDRPIFDAEPINGPTNQDEDVDTKKASKSRPSTAGKIDVRSVIPRRSGSSSMKPKTSADIVHVPPNATNNGEQFIYRGGFRLPKSKSIAEVDVNMAIRHVEVNFTEKLHEEPCLEKVSLRGRHEVY</sequence>
<gene>
    <name evidence="2" type="ORF">THRCLA_03562</name>
</gene>
<dbReference type="Proteomes" id="UP000243217">
    <property type="component" value="Unassembled WGS sequence"/>
</dbReference>
<evidence type="ECO:0000256" key="1">
    <source>
        <dbReference type="SAM" id="MobiDB-lite"/>
    </source>
</evidence>
<dbReference type="OrthoDB" id="77338at2759"/>
<dbReference type="SUPFAM" id="SSF57997">
    <property type="entry name" value="Tropomyosin"/>
    <property type="match status" value="1"/>
</dbReference>
<accession>A0A1W0A1Q1</accession>
<dbReference type="STRING" id="74557.A0A1W0A1Q1"/>
<proteinExistence type="predicted"/>
<reference evidence="2 3" key="1">
    <citation type="journal article" date="2014" name="Genome Biol. Evol.">
        <title>The secreted proteins of Achlya hypogyna and Thraustotheca clavata identify the ancestral oomycete secretome and reveal gene acquisitions by horizontal gene transfer.</title>
        <authorList>
            <person name="Misner I."/>
            <person name="Blouin N."/>
            <person name="Leonard G."/>
            <person name="Richards T.A."/>
            <person name="Lane C.E."/>
        </authorList>
    </citation>
    <scope>NUCLEOTIDE SEQUENCE [LARGE SCALE GENOMIC DNA]</scope>
    <source>
        <strain evidence="2 3">ATCC 34112</strain>
    </source>
</reference>
<dbReference type="Gene3D" id="1.10.287.1490">
    <property type="match status" value="1"/>
</dbReference>
<comment type="caution">
    <text evidence="2">The sequence shown here is derived from an EMBL/GenBank/DDBJ whole genome shotgun (WGS) entry which is preliminary data.</text>
</comment>
<feature type="region of interest" description="Disordered" evidence="1">
    <location>
        <begin position="694"/>
        <end position="722"/>
    </location>
</feature>
<dbReference type="AlphaFoldDB" id="A0A1W0A1Q1"/>
<evidence type="ECO:0000313" key="2">
    <source>
        <dbReference type="EMBL" id="OQS04187.1"/>
    </source>
</evidence>
<keyword evidence="3" id="KW-1185">Reference proteome</keyword>
<dbReference type="EMBL" id="JNBS01000666">
    <property type="protein sequence ID" value="OQS04187.1"/>
    <property type="molecule type" value="Genomic_DNA"/>
</dbReference>
<protein>
    <submittedName>
        <fullName evidence="2">Uncharacterized protein</fullName>
    </submittedName>
</protein>
<name>A0A1W0A1Q1_9STRA</name>
<organism evidence="2 3">
    <name type="scientific">Thraustotheca clavata</name>
    <dbReference type="NCBI Taxonomy" id="74557"/>
    <lineage>
        <taxon>Eukaryota</taxon>
        <taxon>Sar</taxon>
        <taxon>Stramenopiles</taxon>
        <taxon>Oomycota</taxon>
        <taxon>Saprolegniomycetes</taxon>
        <taxon>Saprolegniales</taxon>
        <taxon>Achlyaceae</taxon>
        <taxon>Thraustotheca</taxon>
    </lineage>
</organism>
<evidence type="ECO:0000313" key="3">
    <source>
        <dbReference type="Proteomes" id="UP000243217"/>
    </source>
</evidence>